<name>A0AAW2WDN2_9LAMI</name>
<reference evidence="1" key="2">
    <citation type="journal article" date="2024" name="Plant">
        <title>Genomic evolution and insights into agronomic trait innovations of Sesamum species.</title>
        <authorList>
            <person name="Miao H."/>
            <person name="Wang L."/>
            <person name="Qu L."/>
            <person name="Liu H."/>
            <person name="Sun Y."/>
            <person name="Le M."/>
            <person name="Wang Q."/>
            <person name="Wei S."/>
            <person name="Zheng Y."/>
            <person name="Lin W."/>
            <person name="Duan Y."/>
            <person name="Cao H."/>
            <person name="Xiong S."/>
            <person name="Wang X."/>
            <person name="Wei L."/>
            <person name="Li C."/>
            <person name="Ma Q."/>
            <person name="Ju M."/>
            <person name="Zhao R."/>
            <person name="Li G."/>
            <person name="Mu C."/>
            <person name="Tian Q."/>
            <person name="Mei H."/>
            <person name="Zhang T."/>
            <person name="Gao T."/>
            <person name="Zhang H."/>
        </authorList>
    </citation>
    <scope>NUCLEOTIDE SEQUENCE</scope>
    <source>
        <strain evidence="1">KEN1</strain>
    </source>
</reference>
<evidence type="ECO:0000313" key="1">
    <source>
        <dbReference type="EMBL" id="KAL0439854.1"/>
    </source>
</evidence>
<gene>
    <name evidence="1" type="ORF">Slati_2468400</name>
</gene>
<protein>
    <submittedName>
        <fullName evidence="1">Uncharacterized protein</fullName>
    </submittedName>
</protein>
<proteinExistence type="predicted"/>
<accession>A0AAW2WDN2</accession>
<dbReference type="AlphaFoldDB" id="A0AAW2WDN2"/>
<reference evidence="1" key="1">
    <citation type="submission" date="2020-06" db="EMBL/GenBank/DDBJ databases">
        <authorList>
            <person name="Li T."/>
            <person name="Hu X."/>
            <person name="Zhang T."/>
            <person name="Song X."/>
            <person name="Zhang H."/>
            <person name="Dai N."/>
            <person name="Sheng W."/>
            <person name="Hou X."/>
            <person name="Wei L."/>
        </authorList>
    </citation>
    <scope>NUCLEOTIDE SEQUENCE</scope>
    <source>
        <strain evidence="1">KEN1</strain>
        <tissue evidence="1">Leaf</tissue>
    </source>
</reference>
<organism evidence="1">
    <name type="scientific">Sesamum latifolium</name>
    <dbReference type="NCBI Taxonomy" id="2727402"/>
    <lineage>
        <taxon>Eukaryota</taxon>
        <taxon>Viridiplantae</taxon>
        <taxon>Streptophyta</taxon>
        <taxon>Embryophyta</taxon>
        <taxon>Tracheophyta</taxon>
        <taxon>Spermatophyta</taxon>
        <taxon>Magnoliopsida</taxon>
        <taxon>eudicotyledons</taxon>
        <taxon>Gunneridae</taxon>
        <taxon>Pentapetalae</taxon>
        <taxon>asterids</taxon>
        <taxon>lamiids</taxon>
        <taxon>Lamiales</taxon>
        <taxon>Pedaliaceae</taxon>
        <taxon>Sesamum</taxon>
    </lineage>
</organism>
<dbReference type="EMBL" id="JACGWN010000008">
    <property type="protein sequence ID" value="KAL0439854.1"/>
    <property type="molecule type" value="Genomic_DNA"/>
</dbReference>
<comment type="caution">
    <text evidence="1">The sequence shown here is derived from an EMBL/GenBank/DDBJ whole genome shotgun (WGS) entry which is preliminary data.</text>
</comment>
<sequence>MHGTPMYALTCKLKSLKSVFRAQRKAKGNVSKNVVKAKGFLQLAQQFLEQDRHNLLQLERVARLILLKASKIEQCMLQQHAKLQWLQGGDQCTRIFFRKVASRRARQKISQIFDNQGTLLREEDEVAAEFTGFYEGLLGGQRCNNYINLLYLRPWARHVVTREEGDSMITYPSPEQVGRESRCQFSSSARTTACSGTPCLGGLSVDGIELKVSTRPFPILL</sequence>